<evidence type="ECO:0000313" key="3">
    <source>
        <dbReference type="Proteomes" id="UP000216345"/>
    </source>
</evidence>
<dbReference type="AlphaFoldDB" id="A0A256FM16"/>
<comment type="caution">
    <text evidence="2">The sequence shown here is derived from an EMBL/GenBank/DDBJ whole genome shotgun (WGS) entry which is preliminary data.</text>
</comment>
<reference evidence="2 3" key="1">
    <citation type="submission" date="2017-07" db="EMBL/GenBank/DDBJ databases">
        <title>Phylogenetic study on the rhizospheric bacterium Ochrobactrum sp. A44.</title>
        <authorList>
            <person name="Krzyzanowska D.M."/>
            <person name="Ossowicki A."/>
            <person name="Rajewska M."/>
            <person name="Maciag T."/>
            <person name="Kaczynski Z."/>
            <person name="Czerwicka M."/>
            <person name="Jafra S."/>
        </authorList>
    </citation>
    <scope>NUCLEOTIDE SEQUENCE [LARGE SCALE GENOMIC DNA]</scope>
    <source>
        <strain evidence="2 3">PR17</strain>
    </source>
</reference>
<keyword evidence="3" id="KW-1185">Reference proteome</keyword>
<organism evidence="2 3">
    <name type="scientific">Brucella rhizosphaerae</name>
    <dbReference type="NCBI Taxonomy" id="571254"/>
    <lineage>
        <taxon>Bacteria</taxon>
        <taxon>Pseudomonadati</taxon>
        <taxon>Pseudomonadota</taxon>
        <taxon>Alphaproteobacteria</taxon>
        <taxon>Hyphomicrobiales</taxon>
        <taxon>Brucellaceae</taxon>
        <taxon>Brucella/Ochrobactrum group</taxon>
        <taxon>Brucella</taxon>
    </lineage>
</organism>
<feature type="transmembrane region" description="Helical" evidence="1">
    <location>
        <begin position="12"/>
        <end position="34"/>
    </location>
</feature>
<accession>A0A256FM16</accession>
<dbReference type="EMBL" id="NNRK01000025">
    <property type="protein sequence ID" value="OYR15481.1"/>
    <property type="molecule type" value="Genomic_DNA"/>
</dbReference>
<evidence type="ECO:0000256" key="1">
    <source>
        <dbReference type="SAM" id="Phobius"/>
    </source>
</evidence>
<name>A0A256FM16_9HYPH</name>
<keyword evidence="1" id="KW-0812">Transmembrane</keyword>
<proteinExistence type="predicted"/>
<keyword evidence="1" id="KW-1133">Transmembrane helix</keyword>
<keyword evidence="1" id="KW-0472">Membrane</keyword>
<protein>
    <submittedName>
        <fullName evidence="2">Putative membrane protein</fullName>
    </submittedName>
</protein>
<sequence>MTVGIPVGLALFLMFCFGALVGLFIGTVATLFSLRAKEASHGE</sequence>
<gene>
    <name evidence="2" type="ORF">CEV32_4756</name>
</gene>
<evidence type="ECO:0000313" key="2">
    <source>
        <dbReference type="EMBL" id="OYR15481.1"/>
    </source>
</evidence>
<dbReference type="Proteomes" id="UP000216345">
    <property type="component" value="Unassembled WGS sequence"/>
</dbReference>